<reference evidence="1" key="1">
    <citation type="submission" date="2023-11" db="EMBL/GenBank/DDBJ databases">
        <authorList>
            <person name="Poullet M."/>
        </authorList>
    </citation>
    <scope>NUCLEOTIDE SEQUENCE</scope>
    <source>
        <strain evidence="1">E1834</strain>
    </source>
</reference>
<gene>
    <name evidence="1" type="ORF">MENTE1834_LOCUS9477</name>
</gene>
<sequence>MIGAKVSASSSTIDSDFDLVSANSMINTLKSKKCIDSPSNKENFLTSKSKASSSQNNSKKHPTTSQLNKETNSKDNAVLLQKLKQAKKALAKYQEDKNRLESELTQNRSLMAQILSCQITAKNKTRVKNSSCPKEYFPSDDRCVGIKTFDSLAWIPLLERLEEEQVDLFVQVPPPMIPRLLDGKGGLISQTVFKSLISLTVNEHQNSSIATPPFCIILLPFSHVVTRYLTYLKDESVNVLFTRGYILIFFFIFKIYFNTDGLFNMDCITKSPFYPTFCLTTCNHFLIELDNGNDKLNNLTLLLLDEADLLIHDVDFVRCFIEIQSLSCSYRTLMFSRTLDNQTSPLLSDILKIGYKTLLIGERAFEMSHSSLNYSEQSEGRLIDFDEESSVSENELNQTGHSNELPEQQQGDNETIDVFVNLSTLNDEEDDIIVSNSELSQPSETNELSENVEEQNLISNKDSWPLEFINIRPPPPPAMLPFYMGNDEEINFNEQGTSYQIYNNIENDQHQHGLSSFFEIEEQNLQRNGLLIDIDHRQSTSTLGEAYQSCLASFKSASTHTSISNLSSFTDANVISRHNQMLNNSSNRQLQLKRYRTKSYGKAKIGKLAPEFTADAVVDSDFKTISLSEYKGKYVVLFFYPLDFTFVCPTEIIAFSERSGDFTKINVQLLACSTDSKFSHFEWINKPRKEGGLGEMKIPVLSDRNMKIARDYGVLKEDEGIAYRGLFIIDPKGILRQITINDLPVGRSVDETLRLVQAFQYTDKHGEVCPANWKPGSDTIKPDPNKSKEYFGKQ</sequence>
<dbReference type="EMBL" id="CAVMJV010000008">
    <property type="protein sequence ID" value="CAK5037941.1"/>
    <property type="molecule type" value="Genomic_DNA"/>
</dbReference>
<evidence type="ECO:0000313" key="2">
    <source>
        <dbReference type="Proteomes" id="UP001497535"/>
    </source>
</evidence>
<protein>
    <submittedName>
        <fullName evidence="1">Uncharacterized protein</fullName>
    </submittedName>
</protein>
<name>A0ACB0YA89_MELEN</name>
<organism evidence="1 2">
    <name type="scientific">Meloidogyne enterolobii</name>
    <name type="common">Root-knot nematode worm</name>
    <name type="synonym">Meloidogyne mayaguensis</name>
    <dbReference type="NCBI Taxonomy" id="390850"/>
    <lineage>
        <taxon>Eukaryota</taxon>
        <taxon>Metazoa</taxon>
        <taxon>Ecdysozoa</taxon>
        <taxon>Nematoda</taxon>
        <taxon>Chromadorea</taxon>
        <taxon>Rhabditida</taxon>
        <taxon>Tylenchina</taxon>
        <taxon>Tylenchomorpha</taxon>
        <taxon>Tylenchoidea</taxon>
        <taxon>Meloidogynidae</taxon>
        <taxon>Meloidogyninae</taxon>
        <taxon>Meloidogyne</taxon>
    </lineage>
</organism>
<keyword evidence="2" id="KW-1185">Reference proteome</keyword>
<dbReference type="Proteomes" id="UP001497535">
    <property type="component" value="Unassembled WGS sequence"/>
</dbReference>
<evidence type="ECO:0000313" key="1">
    <source>
        <dbReference type="EMBL" id="CAK5037941.1"/>
    </source>
</evidence>
<accession>A0ACB0YA89</accession>
<proteinExistence type="predicted"/>
<comment type="caution">
    <text evidence="1">The sequence shown here is derived from an EMBL/GenBank/DDBJ whole genome shotgun (WGS) entry which is preliminary data.</text>
</comment>